<evidence type="ECO:0000256" key="5">
    <source>
        <dbReference type="ARBA" id="ARBA00022989"/>
    </source>
</evidence>
<keyword evidence="4 7" id="KW-0812">Transmembrane</keyword>
<gene>
    <name evidence="8" type="ORF">EVA68_08595</name>
</gene>
<name>A0A520RWU8_9GAMM</name>
<sequence length="131" mass="13847">MQILLAIVASYRGWVYSRRHDGSSLQLAFSDGQIALAVRFFGHLLGVALAVTAASGIVAYYPQDVALALLRWVGVALLLTMFLSLIAGLASKIVLLGVDVVEEVDNQNNVGVAAIEAAISIAVGLFFVALF</sequence>
<feature type="transmembrane region" description="Helical" evidence="7">
    <location>
        <begin position="110"/>
        <end position="130"/>
    </location>
</feature>
<keyword evidence="3" id="KW-1003">Cell membrane</keyword>
<reference evidence="8 9" key="1">
    <citation type="submission" date="2019-02" db="EMBL/GenBank/DDBJ databases">
        <title>Prokaryotic population dynamics and viral predation in marine succession experiment using metagenomics: the confinement effect.</title>
        <authorList>
            <person name="Haro-Moreno J.M."/>
            <person name="Rodriguez-Valera F."/>
            <person name="Lopez-Perez M."/>
        </authorList>
    </citation>
    <scope>NUCLEOTIDE SEQUENCE [LARGE SCALE GENOMIC DNA]</scope>
    <source>
        <strain evidence="8">MED-G157</strain>
    </source>
</reference>
<dbReference type="GO" id="GO:0005886">
    <property type="term" value="C:plasma membrane"/>
    <property type="evidence" value="ECO:0007669"/>
    <property type="project" value="UniProtKB-SubCell"/>
</dbReference>
<dbReference type="EMBL" id="SHAG01000067">
    <property type="protein sequence ID" value="RZO74668.1"/>
    <property type="molecule type" value="Genomic_DNA"/>
</dbReference>
<evidence type="ECO:0008006" key="10">
    <source>
        <dbReference type="Google" id="ProtNLM"/>
    </source>
</evidence>
<organism evidence="8 9">
    <name type="scientific">OM182 bacterium</name>
    <dbReference type="NCBI Taxonomy" id="2510334"/>
    <lineage>
        <taxon>Bacteria</taxon>
        <taxon>Pseudomonadati</taxon>
        <taxon>Pseudomonadota</taxon>
        <taxon>Gammaproteobacteria</taxon>
        <taxon>OMG group</taxon>
        <taxon>OM182 clade</taxon>
    </lineage>
</organism>
<protein>
    <recommendedName>
        <fullName evidence="10">DUF350 domain-containing protein</fullName>
    </recommendedName>
</protein>
<dbReference type="AlphaFoldDB" id="A0A520RWU8"/>
<keyword evidence="5 7" id="KW-1133">Transmembrane helix</keyword>
<evidence type="ECO:0000256" key="1">
    <source>
        <dbReference type="ARBA" id="ARBA00004651"/>
    </source>
</evidence>
<evidence type="ECO:0000256" key="7">
    <source>
        <dbReference type="SAM" id="Phobius"/>
    </source>
</evidence>
<feature type="transmembrane region" description="Helical" evidence="7">
    <location>
        <begin position="41"/>
        <end position="61"/>
    </location>
</feature>
<dbReference type="Proteomes" id="UP000316199">
    <property type="component" value="Unassembled WGS sequence"/>
</dbReference>
<keyword evidence="6 7" id="KW-0472">Membrane</keyword>
<proteinExistence type="inferred from homology"/>
<dbReference type="InterPro" id="IPR007140">
    <property type="entry name" value="DUF350"/>
</dbReference>
<evidence type="ECO:0000256" key="4">
    <source>
        <dbReference type="ARBA" id="ARBA00022692"/>
    </source>
</evidence>
<comment type="similarity">
    <text evidence="2">Belongs to the UPF0719 family.</text>
</comment>
<comment type="caution">
    <text evidence="8">The sequence shown here is derived from an EMBL/GenBank/DDBJ whole genome shotgun (WGS) entry which is preliminary data.</text>
</comment>
<evidence type="ECO:0000256" key="2">
    <source>
        <dbReference type="ARBA" id="ARBA00005779"/>
    </source>
</evidence>
<feature type="transmembrane region" description="Helical" evidence="7">
    <location>
        <begin position="68"/>
        <end position="90"/>
    </location>
</feature>
<evidence type="ECO:0000313" key="8">
    <source>
        <dbReference type="EMBL" id="RZO74668.1"/>
    </source>
</evidence>
<evidence type="ECO:0000313" key="9">
    <source>
        <dbReference type="Proteomes" id="UP000316199"/>
    </source>
</evidence>
<comment type="subcellular location">
    <subcellularLocation>
        <location evidence="1">Cell membrane</location>
        <topology evidence="1">Multi-pass membrane protein</topology>
    </subcellularLocation>
</comment>
<dbReference type="Pfam" id="PF03994">
    <property type="entry name" value="DUF350"/>
    <property type="match status" value="1"/>
</dbReference>
<evidence type="ECO:0000256" key="3">
    <source>
        <dbReference type="ARBA" id="ARBA00022475"/>
    </source>
</evidence>
<evidence type="ECO:0000256" key="6">
    <source>
        <dbReference type="ARBA" id="ARBA00023136"/>
    </source>
</evidence>
<accession>A0A520RWU8</accession>